<reference evidence="2" key="1">
    <citation type="submission" date="2025-08" db="UniProtKB">
        <authorList>
            <consortium name="Ensembl"/>
        </authorList>
    </citation>
    <scope>IDENTIFICATION</scope>
</reference>
<dbReference type="Pfam" id="PF01352">
    <property type="entry name" value="KRAB"/>
    <property type="match status" value="1"/>
</dbReference>
<keyword evidence="3" id="KW-1185">Reference proteome</keyword>
<dbReference type="STRING" id="379532.ENSPCOP00000022144"/>
<dbReference type="InterPro" id="IPR036051">
    <property type="entry name" value="KRAB_dom_sf"/>
</dbReference>
<evidence type="ECO:0000313" key="2">
    <source>
        <dbReference type="Ensembl" id="ENSPCOP00000022144.1"/>
    </source>
</evidence>
<dbReference type="GeneTree" id="ENSGT00940000161765"/>
<dbReference type="PROSITE" id="PS50805">
    <property type="entry name" value="KRAB"/>
    <property type="match status" value="1"/>
</dbReference>
<name>A0A2K6G7D2_PROCO</name>
<feature type="domain" description="KRAB" evidence="1">
    <location>
        <begin position="5"/>
        <end position="66"/>
    </location>
</feature>
<evidence type="ECO:0000259" key="1">
    <source>
        <dbReference type="PROSITE" id="PS50805"/>
    </source>
</evidence>
<dbReference type="InterPro" id="IPR001909">
    <property type="entry name" value="KRAB"/>
</dbReference>
<evidence type="ECO:0000313" key="3">
    <source>
        <dbReference type="Proteomes" id="UP000233160"/>
    </source>
</evidence>
<dbReference type="OMA" id="QENEPWN"/>
<dbReference type="Ensembl" id="ENSPCOT00000032815.1">
    <property type="protein sequence ID" value="ENSPCOP00000022144.1"/>
    <property type="gene ID" value="ENSPCOG00000023147.1"/>
</dbReference>
<sequence length="68" mass="7898">MGELLTFGDVASEFSPEESLYKDVMLQNYRNLVSLGDLSKPELITCLEQRKELWNMKKEKRVAKHPGR</sequence>
<dbReference type="GO" id="GO:0006355">
    <property type="term" value="P:regulation of DNA-templated transcription"/>
    <property type="evidence" value="ECO:0007669"/>
    <property type="project" value="InterPro"/>
</dbReference>
<dbReference type="PANTHER" id="PTHR23232:SF163">
    <property type="entry name" value="ZINC FINGER PROTEIN 589"/>
    <property type="match status" value="1"/>
</dbReference>
<dbReference type="SUPFAM" id="SSF109640">
    <property type="entry name" value="KRAB domain (Kruppel-associated box)"/>
    <property type="match status" value="1"/>
</dbReference>
<protein>
    <recommendedName>
        <fullName evidence="1">KRAB domain-containing protein</fullName>
    </recommendedName>
</protein>
<dbReference type="AlphaFoldDB" id="A0A2K6G7D2"/>
<proteinExistence type="predicted"/>
<dbReference type="PANTHER" id="PTHR23232">
    <property type="entry name" value="KRAB DOMAIN C2H2 ZINC FINGER"/>
    <property type="match status" value="1"/>
</dbReference>
<dbReference type="Proteomes" id="UP000233160">
    <property type="component" value="Unassembled WGS sequence"/>
</dbReference>
<dbReference type="InterPro" id="IPR050169">
    <property type="entry name" value="Krueppel_C2H2_ZnF"/>
</dbReference>
<organism evidence="2 3">
    <name type="scientific">Propithecus coquereli</name>
    <name type="common">Coquerel's sifaka</name>
    <name type="synonym">Propithecus verreauxi coquereli</name>
    <dbReference type="NCBI Taxonomy" id="379532"/>
    <lineage>
        <taxon>Eukaryota</taxon>
        <taxon>Metazoa</taxon>
        <taxon>Chordata</taxon>
        <taxon>Craniata</taxon>
        <taxon>Vertebrata</taxon>
        <taxon>Euteleostomi</taxon>
        <taxon>Mammalia</taxon>
        <taxon>Eutheria</taxon>
        <taxon>Euarchontoglires</taxon>
        <taxon>Primates</taxon>
        <taxon>Strepsirrhini</taxon>
        <taxon>Lemuriformes</taxon>
        <taxon>Indriidae</taxon>
        <taxon>Propithecus</taxon>
    </lineage>
</organism>
<reference evidence="2" key="2">
    <citation type="submission" date="2025-09" db="UniProtKB">
        <authorList>
            <consortium name="Ensembl"/>
        </authorList>
    </citation>
    <scope>IDENTIFICATION</scope>
</reference>
<dbReference type="SMART" id="SM00349">
    <property type="entry name" value="KRAB"/>
    <property type="match status" value="1"/>
</dbReference>
<dbReference type="Gene3D" id="6.10.140.140">
    <property type="match status" value="1"/>
</dbReference>
<dbReference type="CDD" id="cd07765">
    <property type="entry name" value="KRAB_A-box"/>
    <property type="match status" value="1"/>
</dbReference>
<accession>A0A2K6G7D2</accession>